<organism evidence="2 3">
    <name type="scientific">Kalanchoe fedtschenkoi</name>
    <name type="common">Lavender scallops</name>
    <name type="synonym">South American air plant</name>
    <dbReference type="NCBI Taxonomy" id="63787"/>
    <lineage>
        <taxon>Eukaryota</taxon>
        <taxon>Viridiplantae</taxon>
        <taxon>Streptophyta</taxon>
        <taxon>Embryophyta</taxon>
        <taxon>Tracheophyta</taxon>
        <taxon>Spermatophyta</taxon>
        <taxon>Magnoliopsida</taxon>
        <taxon>eudicotyledons</taxon>
        <taxon>Gunneridae</taxon>
        <taxon>Pentapetalae</taxon>
        <taxon>Saxifragales</taxon>
        <taxon>Crassulaceae</taxon>
        <taxon>Kalanchoe</taxon>
    </lineage>
</organism>
<protein>
    <recommendedName>
        <fullName evidence="1">FIST C-domain domain-containing protein</fullName>
    </recommendedName>
</protein>
<dbReference type="SUPFAM" id="SSF81383">
    <property type="entry name" value="F-box domain"/>
    <property type="match status" value="1"/>
</dbReference>
<dbReference type="Pfam" id="PF00646">
    <property type="entry name" value="F-box"/>
    <property type="match status" value="1"/>
</dbReference>
<dbReference type="PANTHER" id="PTHR14939:SF5">
    <property type="entry name" value="F-BOX ONLY PROTEIN 22"/>
    <property type="match status" value="1"/>
</dbReference>
<dbReference type="GO" id="GO:0000209">
    <property type="term" value="P:protein polyubiquitination"/>
    <property type="evidence" value="ECO:0007669"/>
    <property type="project" value="TreeGrafter"/>
</dbReference>
<evidence type="ECO:0000313" key="3">
    <source>
        <dbReference type="Proteomes" id="UP000594263"/>
    </source>
</evidence>
<dbReference type="PANTHER" id="PTHR14939">
    <property type="entry name" value="F-BOX ONLY PROTEIN 22"/>
    <property type="match status" value="1"/>
</dbReference>
<evidence type="ECO:0000259" key="1">
    <source>
        <dbReference type="SMART" id="SM01204"/>
    </source>
</evidence>
<dbReference type="InterPro" id="IPR019494">
    <property type="entry name" value="FIST_C"/>
</dbReference>
<proteinExistence type="predicted"/>
<dbReference type="Gramene" id="Kaladp0011s1052.1.v1.1">
    <property type="protein sequence ID" value="Kaladp0011s1052.1.v1.1"/>
    <property type="gene ID" value="Kaladp0011s1052.v1.1"/>
</dbReference>
<dbReference type="InterPro" id="IPR001810">
    <property type="entry name" value="F-box_dom"/>
</dbReference>
<keyword evidence="3" id="KW-1185">Reference proteome</keyword>
<dbReference type="InterPro" id="IPR036047">
    <property type="entry name" value="F-box-like_dom_sf"/>
</dbReference>
<sequence>MEDGRAKSIKAAEESEARDGGGFDLLNEDLVHNILSRLPAASFAQAACVNLSWNQICDRILSRPKFASALSLNPSLEAAVGETVDRALSTPIRPQFAIACVSLRFSLPRAHKLLRKRLGNRTPIITSGARGIIGRDAISGEFKEVQWEDDETEGGGDQQGICLFVGFIPGVKVDAIPSLRSPKTYTHAVYDKFVLDIREFSTITSGNPSPAAIMIFGDQESNMRTIVEKIDYAMPPGTVIVGNTHSFFLYGSSNCSSDVGHRRDCSCQCVALVFVRDRHKPQAGIGETHFHVTVSDGLRSVGNIYKAVSVRTPGVAKSSTWLTAKRDGSSEVLDGLRMVQDVDDELGNNNVCRDLFTGIIKRRKYSIGMENPLPMTTLTFHGVSGFNEEYLFLDGLGIKTGDSFQFYTSDSSVAISSCSTVCEELRRLKQNWTCQHCSPIEANADIAKTEVCGGFIFSCCGRGEWLFEKPNVDSSPLLDVFPDIPVAGLFCDGEIGRGCSSSIASGVQGTPRCPLHVYSSVYLVLSYTPTASQHQLSANNIITSRGKWPSVV</sequence>
<dbReference type="GO" id="GO:0032436">
    <property type="term" value="P:positive regulation of proteasomal ubiquitin-dependent protein catabolic process"/>
    <property type="evidence" value="ECO:0007669"/>
    <property type="project" value="TreeGrafter"/>
</dbReference>
<evidence type="ECO:0000313" key="2">
    <source>
        <dbReference type="EnsemblPlants" id="Kaladp0011s1052.1.v1.1"/>
    </source>
</evidence>
<name>A0A7N0RJA9_KALFE</name>
<accession>A0A7N0RJA9</accession>
<dbReference type="Pfam" id="PF10442">
    <property type="entry name" value="FIST_C"/>
    <property type="match status" value="1"/>
</dbReference>
<dbReference type="AlphaFoldDB" id="A0A7N0RJA9"/>
<dbReference type="OMA" id="PRTCIAY"/>
<dbReference type="SMART" id="SM01204">
    <property type="entry name" value="FIST_C"/>
    <property type="match status" value="1"/>
</dbReference>
<reference evidence="2" key="1">
    <citation type="submission" date="2021-01" db="UniProtKB">
        <authorList>
            <consortium name="EnsemblPlants"/>
        </authorList>
    </citation>
    <scope>IDENTIFICATION</scope>
</reference>
<dbReference type="Proteomes" id="UP000594263">
    <property type="component" value="Unplaced"/>
</dbReference>
<feature type="domain" description="FIST C-domain" evidence="1">
    <location>
        <begin position="332"/>
        <end position="498"/>
    </location>
</feature>
<dbReference type="EnsemblPlants" id="Kaladp0011s1052.1.v1.1">
    <property type="protein sequence ID" value="Kaladp0011s1052.1.v1.1"/>
    <property type="gene ID" value="Kaladp0011s1052.v1.1"/>
</dbReference>